<dbReference type="InterPro" id="IPR002696">
    <property type="entry name" value="Membr_insert_effic_factor_YidD"/>
</dbReference>
<keyword evidence="1" id="KW-1003">Cell membrane</keyword>
<comment type="subcellular location">
    <subcellularLocation>
        <location evidence="1">Cell membrane</location>
        <topology evidence="1">Peripheral membrane protein</topology>
        <orientation evidence="1">Cytoplasmic side</orientation>
    </subcellularLocation>
</comment>
<dbReference type="HAMAP" id="MF_00386">
    <property type="entry name" value="UPF0161_YidD"/>
    <property type="match status" value="1"/>
</dbReference>
<keyword evidence="1" id="KW-0472">Membrane</keyword>
<protein>
    <recommendedName>
        <fullName evidence="1">Putative membrane protein insertion efficiency factor</fullName>
    </recommendedName>
</protein>
<comment type="function">
    <text evidence="1">Could be involved in insertion of integral membrane proteins into the membrane.</text>
</comment>
<comment type="similarity">
    <text evidence="1">Belongs to the UPF0161 family.</text>
</comment>
<comment type="caution">
    <text evidence="3">The sequence shown here is derived from an EMBL/GenBank/DDBJ whole genome shotgun (WGS) entry which is preliminary data.</text>
</comment>
<evidence type="ECO:0000256" key="1">
    <source>
        <dbReference type="HAMAP-Rule" id="MF_00386"/>
    </source>
</evidence>
<proteinExistence type="inferred from homology"/>
<dbReference type="PANTHER" id="PTHR33383">
    <property type="entry name" value="MEMBRANE PROTEIN INSERTION EFFICIENCY FACTOR-RELATED"/>
    <property type="match status" value="1"/>
</dbReference>
<reference evidence="4" key="1">
    <citation type="journal article" date="2018" name="Front. Microbiol.">
        <title>Genome-Based Analysis Reveals the Taxonomy and Diversity of the Family Idiomarinaceae.</title>
        <authorList>
            <person name="Liu Y."/>
            <person name="Lai Q."/>
            <person name="Shao Z."/>
        </authorList>
    </citation>
    <scope>NUCLEOTIDE SEQUENCE [LARGE SCALE GENOMIC DNA]</scope>
    <source>
        <strain evidence="4">GBPy7</strain>
    </source>
</reference>
<evidence type="ECO:0000256" key="2">
    <source>
        <dbReference type="SAM" id="MobiDB-lite"/>
    </source>
</evidence>
<dbReference type="AlphaFoldDB" id="A0A432W1U8"/>
<dbReference type="RefSeq" id="WP_126764675.1">
    <property type="nucleotide sequence ID" value="NZ_PIPJ01000001.1"/>
</dbReference>
<dbReference type="GO" id="GO:0005886">
    <property type="term" value="C:plasma membrane"/>
    <property type="evidence" value="ECO:0007669"/>
    <property type="project" value="UniProtKB-SubCell"/>
</dbReference>
<evidence type="ECO:0000313" key="4">
    <source>
        <dbReference type="Proteomes" id="UP000288395"/>
    </source>
</evidence>
<feature type="compositionally biased region" description="Basic and acidic residues" evidence="2">
    <location>
        <begin position="85"/>
        <end position="96"/>
    </location>
</feature>
<dbReference type="Pfam" id="PF01809">
    <property type="entry name" value="YidD"/>
    <property type="match status" value="1"/>
</dbReference>
<dbReference type="PANTHER" id="PTHR33383:SF1">
    <property type="entry name" value="MEMBRANE PROTEIN INSERTION EFFICIENCY FACTOR-RELATED"/>
    <property type="match status" value="1"/>
</dbReference>
<accession>A0A432W1U8</accession>
<dbReference type="Proteomes" id="UP000288395">
    <property type="component" value="Unassembled WGS sequence"/>
</dbReference>
<dbReference type="OrthoDB" id="9801753at2"/>
<name>A0A432W1U8_9GAMM</name>
<feature type="region of interest" description="Disordered" evidence="2">
    <location>
        <begin position="70"/>
        <end position="96"/>
    </location>
</feature>
<sequence length="96" mass="10734">MAKIRQTLQSILVKVMVALIRVYQLVISPLLGPRCRFYPTCSEYTKDALKLHGVGKGSWLAIKRISKCHPGNPGGFDPVPGSQSDTEHQETQREKK</sequence>
<dbReference type="EMBL" id="PIPJ01000001">
    <property type="protein sequence ID" value="RUO23133.1"/>
    <property type="molecule type" value="Genomic_DNA"/>
</dbReference>
<keyword evidence="4" id="KW-1185">Reference proteome</keyword>
<dbReference type="SMART" id="SM01234">
    <property type="entry name" value="Haemolytic"/>
    <property type="match status" value="1"/>
</dbReference>
<gene>
    <name evidence="3" type="ORF">CWE08_00315</name>
</gene>
<dbReference type="NCBIfam" id="TIGR00278">
    <property type="entry name" value="membrane protein insertion efficiency factor YidD"/>
    <property type="match status" value="1"/>
</dbReference>
<evidence type="ECO:0000313" key="3">
    <source>
        <dbReference type="EMBL" id="RUO23133.1"/>
    </source>
</evidence>
<organism evidence="3 4">
    <name type="scientific">Aliidiomarina iranensis</name>
    <dbReference type="NCBI Taxonomy" id="1434071"/>
    <lineage>
        <taxon>Bacteria</taxon>
        <taxon>Pseudomonadati</taxon>
        <taxon>Pseudomonadota</taxon>
        <taxon>Gammaproteobacteria</taxon>
        <taxon>Alteromonadales</taxon>
        <taxon>Idiomarinaceae</taxon>
        <taxon>Aliidiomarina</taxon>
    </lineage>
</organism>